<keyword evidence="1" id="KW-1133">Transmembrane helix</keyword>
<comment type="caution">
    <text evidence="2">The sequence shown here is derived from an EMBL/GenBank/DDBJ whole genome shotgun (WGS) entry which is preliminary data.</text>
</comment>
<accession>A0A3E0EGA3</accession>
<name>A0A3E0EGA3_9FLAO</name>
<reference evidence="2 3" key="1">
    <citation type="submission" date="2018-08" db="EMBL/GenBank/DDBJ databases">
        <title>Genomic Encyclopedia of Archaeal and Bacterial Type Strains, Phase II (KMG-II): from individual species to whole genera.</title>
        <authorList>
            <person name="Goeker M."/>
        </authorList>
    </citation>
    <scope>NUCLEOTIDE SEQUENCE [LARGE SCALE GENOMIC DNA]</scope>
    <source>
        <strain evidence="2 3">DSM 100880</strain>
    </source>
</reference>
<evidence type="ECO:0000313" key="2">
    <source>
        <dbReference type="EMBL" id="REG96096.1"/>
    </source>
</evidence>
<feature type="transmembrane region" description="Helical" evidence="1">
    <location>
        <begin position="27"/>
        <end position="45"/>
    </location>
</feature>
<dbReference type="EMBL" id="QUNI01000011">
    <property type="protein sequence ID" value="REG96096.1"/>
    <property type="molecule type" value="Genomic_DNA"/>
</dbReference>
<proteinExistence type="predicted"/>
<evidence type="ECO:0000256" key="1">
    <source>
        <dbReference type="SAM" id="Phobius"/>
    </source>
</evidence>
<sequence length="62" mass="7442">MLIKIYYLLFKSLNFLFKILINIIKNLVFYIKFLMSICIILILLFKTWRCLDSIASNHLKSV</sequence>
<keyword evidence="3" id="KW-1185">Reference proteome</keyword>
<dbReference type="Proteomes" id="UP000257136">
    <property type="component" value="Unassembled WGS sequence"/>
</dbReference>
<gene>
    <name evidence="2" type="ORF">C8P67_11168</name>
</gene>
<organism evidence="2 3">
    <name type="scientific">Flavobacterium aquicola</name>
    <dbReference type="NCBI Taxonomy" id="1682742"/>
    <lineage>
        <taxon>Bacteria</taxon>
        <taxon>Pseudomonadati</taxon>
        <taxon>Bacteroidota</taxon>
        <taxon>Flavobacteriia</taxon>
        <taxon>Flavobacteriales</taxon>
        <taxon>Flavobacteriaceae</taxon>
        <taxon>Flavobacterium</taxon>
    </lineage>
</organism>
<protein>
    <submittedName>
        <fullName evidence="2">Uncharacterized protein</fullName>
    </submittedName>
</protein>
<dbReference type="AlphaFoldDB" id="A0A3E0EGA3"/>
<keyword evidence="1" id="KW-0472">Membrane</keyword>
<evidence type="ECO:0000313" key="3">
    <source>
        <dbReference type="Proteomes" id="UP000257136"/>
    </source>
</evidence>
<keyword evidence="1" id="KW-0812">Transmembrane</keyword>